<dbReference type="InterPro" id="IPR001547">
    <property type="entry name" value="Glyco_hydro_5"/>
</dbReference>
<evidence type="ECO:0000256" key="2">
    <source>
        <dbReference type="ARBA" id="ARBA00023295"/>
    </source>
</evidence>
<keyword evidence="1" id="KW-0378">Hydrolase</keyword>
<comment type="caution">
    <text evidence="5">The sequence shown here is derived from an EMBL/GenBank/DDBJ whole genome shotgun (WGS) entry which is preliminary data.</text>
</comment>
<accession>A0ABV8MU83</accession>
<evidence type="ECO:0000256" key="1">
    <source>
        <dbReference type="ARBA" id="ARBA00022801"/>
    </source>
</evidence>
<feature type="signal peptide" evidence="3">
    <location>
        <begin position="1"/>
        <end position="18"/>
    </location>
</feature>
<protein>
    <submittedName>
        <fullName evidence="5">Cellulase family glycosylhydrolase</fullName>
    </submittedName>
</protein>
<dbReference type="InterPro" id="IPR017853">
    <property type="entry name" value="GH"/>
</dbReference>
<feature type="chain" id="PRO_5045573644" evidence="3">
    <location>
        <begin position="19"/>
        <end position="657"/>
    </location>
</feature>
<organism evidence="5 6">
    <name type="scientific">Chitinimonas lacunae</name>
    <dbReference type="NCBI Taxonomy" id="1963018"/>
    <lineage>
        <taxon>Bacteria</taxon>
        <taxon>Pseudomonadati</taxon>
        <taxon>Pseudomonadota</taxon>
        <taxon>Betaproteobacteria</taxon>
        <taxon>Neisseriales</taxon>
        <taxon>Chitinibacteraceae</taxon>
        <taxon>Chitinimonas</taxon>
    </lineage>
</organism>
<feature type="domain" description="Glycoside hydrolase family 5" evidence="4">
    <location>
        <begin position="95"/>
        <end position="161"/>
    </location>
</feature>
<proteinExistence type="predicted"/>
<reference evidence="6" key="1">
    <citation type="journal article" date="2019" name="Int. J. Syst. Evol. Microbiol.">
        <title>The Global Catalogue of Microorganisms (GCM) 10K type strain sequencing project: providing services to taxonomists for standard genome sequencing and annotation.</title>
        <authorList>
            <consortium name="The Broad Institute Genomics Platform"/>
            <consortium name="The Broad Institute Genome Sequencing Center for Infectious Disease"/>
            <person name="Wu L."/>
            <person name="Ma J."/>
        </authorList>
    </citation>
    <scope>NUCLEOTIDE SEQUENCE [LARGE SCALE GENOMIC DNA]</scope>
    <source>
        <strain evidence="6">LMG 29894</strain>
    </source>
</reference>
<keyword evidence="3" id="KW-0732">Signal</keyword>
<dbReference type="PANTHER" id="PTHR31308">
    <property type="match status" value="1"/>
</dbReference>
<evidence type="ECO:0000313" key="5">
    <source>
        <dbReference type="EMBL" id="MFC4160546.1"/>
    </source>
</evidence>
<dbReference type="Proteomes" id="UP001595791">
    <property type="component" value="Unassembled WGS sequence"/>
</dbReference>
<sequence length="657" mass="74765">MLLPRATLLAAGCAMAFAAPHQLDYADRPEARRIVIDLKTYRSPDGRIWRDRVFRDGYGREAYFRGWNVSGKTKHVESGFKPFLNTGDATIGLGRLAEMAGPNMVRFAIAWEGVHPAPDRIDTVYLDQVAAQLKVAIGRGMYVLLDYHQDLFSRHLFNARSWHTGNGAPAWITPKGLYPPEYCGIVCASWSQHNLTDEAVRRAFRNFWNNAPLPTPLGERRMQDEFLWQTGQALAYLKNRLTAAEFEMVLGLDPLNEPVDGGMEGLSPKQWDNLKLWPFYRRVRTVMDQHGWGEKWVYAEPLVFWNTTAGIVAPATGGHHLETRPGPGFVFNSHFYDAGRMGVDLRGVDNGTYLLHLAQIRDEARFLDTPVFLSEFGMWLNDKGARDTVRILKSTYQAMEVSDAIGGRTRWADFYAPLVSGTQWHWDYYYDRHREYQNGAILVTGQDGWNKENFSVVRNESRDYNLDHRLVERAYPRRVQGDILHFHYQDLSRDDWGKLLNWASIVAEPGQAGRFGDEQFALLTWRGRRGDAPTELYLPRHWKAEDLLVLTERRLHIGDLRRDAALTQASDEVALGHDPNGGAAGGHLLRIWDDPGVEEDADSVHFALVVNRQQAATRAFTPAQLEVLRQTLVEALCRQQRSVLYLTGKMTLPGYPS</sequence>
<keyword evidence="2" id="KW-0326">Glycosidase</keyword>
<dbReference type="Pfam" id="PF00150">
    <property type="entry name" value="Cellulase"/>
    <property type="match status" value="1"/>
</dbReference>
<dbReference type="EMBL" id="JBHSBU010000001">
    <property type="protein sequence ID" value="MFC4160546.1"/>
    <property type="molecule type" value="Genomic_DNA"/>
</dbReference>
<dbReference type="SUPFAM" id="SSF51445">
    <property type="entry name" value="(Trans)glycosidases"/>
    <property type="match status" value="1"/>
</dbReference>
<evidence type="ECO:0000259" key="4">
    <source>
        <dbReference type="Pfam" id="PF00150"/>
    </source>
</evidence>
<dbReference type="RefSeq" id="WP_378165493.1">
    <property type="nucleotide sequence ID" value="NZ_JBHSBU010000001.1"/>
</dbReference>
<evidence type="ECO:0000256" key="3">
    <source>
        <dbReference type="SAM" id="SignalP"/>
    </source>
</evidence>
<dbReference type="PANTHER" id="PTHR31308:SF5">
    <property type="entry name" value="ERGOSTERYL-BETA-GLUCOSIDASE"/>
    <property type="match status" value="1"/>
</dbReference>
<name>A0ABV8MU83_9NEIS</name>
<keyword evidence="6" id="KW-1185">Reference proteome</keyword>
<evidence type="ECO:0000313" key="6">
    <source>
        <dbReference type="Proteomes" id="UP001595791"/>
    </source>
</evidence>
<dbReference type="Gene3D" id="3.20.20.80">
    <property type="entry name" value="Glycosidases"/>
    <property type="match status" value="1"/>
</dbReference>
<gene>
    <name evidence="5" type="ORF">ACFOW7_14495</name>
</gene>
<dbReference type="InterPro" id="IPR052066">
    <property type="entry name" value="Glycosphingolipid_Hydrolases"/>
</dbReference>